<dbReference type="GO" id="GO:0009231">
    <property type="term" value="P:riboflavin biosynthetic process"/>
    <property type="evidence" value="ECO:0007669"/>
    <property type="project" value="UniProtKB-KW"/>
</dbReference>
<keyword evidence="9 13" id="KW-0862">Zinc</keyword>
<proteinExistence type="inferred from homology"/>
<dbReference type="NCBIfam" id="TIGR00326">
    <property type="entry name" value="eubact_ribD"/>
    <property type="match status" value="1"/>
</dbReference>
<comment type="pathway">
    <text evidence="2 13">Cofactor biosynthesis; riboflavin biosynthesis; 5-amino-6-(D-ribitylamino)uracil from GTP: step 2/4.</text>
</comment>
<comment type="function">
    <text evidence="1 13">Converts 2,5-diamino-6-(ribosylamino)-4(3h)-pyrimidinone 5'-phosphate into 5-amino-6-(ribosylamino)-2,4(1h,3h)-pyrimidinedione 5'-phosphate.</text>
</comment>
<feature type="binding site" evidence="15">
    <location>
        <position position="208"/>
    </location>
    <ligand>
        <name>substrate</name>
    </ligand>
</feature>
<keyword evidence="12" id="KW-0511">Multifunctional enzyme</keyword>
<dbReference type="GO" id="GO:0008270">
    <property type="term" value="F:zinc ion binding"/>
    <property type="evidence" value="ECO:0007669"/>
    <property type="project" value="InterPro"/>
</dbReference>
<evidence type="ECO:0000256" key="13">
    <source>
        <dbReference type="PIRNR" id="PIRNR006769"/>
    </source>
</evidence>
<evidence type="ECO:0000256" key="15">
    <source>
        <dbReference type="PIRSR" id="PIRSR006769-2"/>
    </source>
</evidence>
<comment type="similarity">
    <text evidence="5 13">In the C-terminal section; belongs to the HTP reductase family.</text>
</comment>
<comment type="caution">
    <text evidence="18">The sequence shown here is derived from an EMBL/GenBank/DDBJ whole genome shotgun (WGS) entry which is preliminary data.</text>
</comment>
<accession>A0A933SCK8</accession>
<sequence length="366" mass="38774">MAVLTTDRSHMLRALRLASRGRGRTAPNPMVGAVLVRNGEVVGEGWHRRHGGPHAEVEALAAAGRRARGATLYVTLEPCAHHGKTPPCTEALVAAGVKRCVVAVRDPHAIVNGRGLRRLRAAGIAVEVGLCADEACELLGGYVLVHRESRPRVTWKAAASLDGRIADHRGRSQWITGPDARRRGHGMRAAADAIVVGANTARTDDPRLTARLGRDVAQPLRVVCDTSLRLPLTLKLFRPPLAAGTVVACGPKAPGSRVRALEARGVRVWRLPLAGGHVSPRAIARRLAAEGRHEVLLEGGATLGGAWLRAGLVDRIALFVAPRLLGDGTHWLAGRGWDLAQAPQGRIVSIERAGSDALLLVDVGGN</sequence>
<feature type="binding site" evidence="15">
    <location>
        <position position="211"/>
    </location>
    <ligand>
        <name>substrate</name>
    </ligand>
</feature>
<feature type="binding site" evidence="16">
    <location>
        <position position="79"/>
    </location>
    <ligand>
        <name>Zn(2+)</name>
        <dbReference type="ChEBI" id="CHEBI:29105"/>
        <note>catalytic</note>
    </ligand>
</feature>
<dbReference type="PROSITE" id="PS00903">
    <property type="entry name" value="CYT_DCMP_DEAMINASES_1"/>
    <property type="match status" value="1"/>
</dbReference>
<feature type="binding site" evidence="15">
    <location>
        <position position="158"/>
    </location>
    <ligand>
        <name>NADP(+)</name>
        <dbReference type="ChEBI" id="CHEBI:58349"/>
    </ligand>
</feature>
<evidence type="ECO:0000256" key="16">
    <source>
        <dbReference type="PIRSR" id="PIRSR006769-3"/>
    </source>
</evidence>
<comment type="similarity">
    <text evidence="4 13">In the N-terminal section; belongs to the cytidine and deoxycytidylate deaminase family.</text>
</comment>
<feature type="binding site" evidence="15">
    <location>
        <position position="298"/>
    </location>
    <ligand>
        <name>substrate</name>
    </ligand>
</feature>
<dbReference type="SUPFAM" id="SSF53597">
    <property type="entry name" value="Dihydrofolate reductase-like"/>
    <property type="match status" value="1"/>
</dbReference>
<evidence type="ECO:0000313" key="18">
    <source>
        <dbReference type="EMBL" id="MBI5168800.1"/>
    </source>
</evidence>
<evidence type="ECO:0000256" key="2">
    <source>
        <dbReference type="ARBA" id="ARBA00004882"/>
    </source>
</evidence>
<dbReference type="Pfam" id="PF00383">
    <property type="entry name" value="dCMP_cyt_deam_1"/>
    <property type="match status" value="1"/>
</dbReference>
<name>A0A933SCK8_UNCEI</name>
<dbReference type="GO" id="GO:0008703">
    <property type="term" value="F:5-amino-6-(5-phosphoribosylamino)uracil reductase activity"/>
    <property type="evidence" value="ECO:0007669"/>
    <property type="project" value="UniProtKB-EC"/>
</dbReference>
<dbReference type="InterPro" id="IPR050765">
    <property type="entry name" value="Riboflavin_Biosynth_HTPR"/>
</dbReference>
<organism evidence="18 19">
    <name type="scientific">Eiseniibacteriota bacterium</name>
    <dbReference type="NCBI Taxonomy" id="2212470"/>
    <lineage>
        <taxon>Bacteria</taxon>
        <taxon>Candidatus Eiseniibacteriota</taxon>
    </lineage>
</organism>
<evidence type="ECO:0000256" key="10">
    <source>
        <dbReference type="ARBA" id="ARBA00022857"/>
    </source>
</evidence>
<gene>
    <name evidence="18" type="primary">ribD</name>
    <name evidence="18" type="ORF">HZA61_04865</name>
</gene>
<dbReference type="EMBL" id="JACRIW010000036">
    <property type="protein sequence ID" value="MBI5168800.1"/>
    <property type="molecule type" value="Genomic_DNA"/>
</dbReference>
<comment type="catalytic activity">
    <reaction evidence="13">
        <text>5-amino-6-(5-phospho-D-ribitylamino)uracil + NADP(+) = 5-amino-6-(5-phospho-D-ribosylamino)uracil + NADPH + H(+)</text>
        <dbReference type="Rhea" id="RHEA:17845"/>
        <dbReference type="ChEBI" id="CHEBI:15378"/>
        <dbReference type="ChEBI" id="CHEBI:57783"/>
        <dbReference type="ChEBI" id="CHEBI:58349"/>
        <dbReference type="ChEBI" id="CHEBI:58421"/>
        <dbReference type="ChEBI" id="CHEBI:58453"/>
        <dbReference type="EC" id="1.1.1.193"/>
    </reaction>
</comment>
<dbReference type="PROSITE" id="PS51747">
    <property type="entry name" value="CYT_DCMP_DEAMINASES_2"/>
    <property type="match status" value="1"/>
</dbReference>
<keyword evidence="6 13" id="KW-0686">Riboflavin biosynthesis</keyword>
<dbReference type="PANTHER" id="PTHR38011">
    <property type="entry name" value="DIHYDROFOLATE REDUCTASE FAMILY PROTEIN (AFU_ORTHOLOGUE AFUA_8G06820)"/>
    <property type="match status" value="1"/>
</dbReference>
<comment type="catalytic activity">
    <reaction evidence="13">
        <text>2,5-diamino-6-hydroxy-4-(5-phosphoribosylamino)-pyrimidine + H2O + H(+) = 5-amino-6-(5-phospho-D-ribosylamino)uracil + NH4(+)</text>
        <dbReference type="Rhea" id="RHEA:21868"/>
        <dbReference type="ChEBI" id="CHEBI:15377"/>
        <dbReference type="ChEBI" id="CHEBI:15378"/>
        <dbReference type="ChEBI" id="CHEBI:28938"/>
        <dbReference type="ChEBI" id="CHEBI:58453"/>
        <dbReference type="ChEBI" id="CHEBI:58614"/>
        <dbReference type="EC" id="3.5.4.26"/>
    </reaction>
</comment>
<dbReference type="InterPro" id="IPR016192">
    <property type="entry name" value="APOBEC/CMP_deaminase_Zn-bd"/>
</dbReference>
<dbReference type="Gene3D" id="3.40.140.10">
    <property type="entry name" value="Cytidine Deaminase, domain 2"/>
    <property type="match status" value="1"/>
</dbReference>
<keyword evidence="7 13" id="KW-0479">Metal-binding</keyword>
<dbReference type="InterPro" id="IPR024072">
    <property type="entry name" value="DHFR-like_dom_sf"/>
</dbReference>
<dbReference type="InterPro" id="IPR002734">
    <property type="entry name" value="RibDG_C"/>
</dbReference>
<feature type="active site" description="Proton donor" evidence="14">
    <location>
        <position position="56"/>
    </location>
</feature>
<dbReference type="EC" id="3.5.4.26" evidence="13"/>
<dbReference type="GO" id="GO:0008835">
    <property type="term" value="F:diaminohydroxyphosphoribosylaminopyrimidine deaminase activity"/>
    <property type="evidence" value="ECO:0007669"/>
    <property type="project" value="UniProtKB-EC"/>
</dbReference>
<dbReference type="EC" id="1.1.1.193" evidence="13"/>
<evidence type="ECO:0000259" key="17">
    <source>
        <dbReference type="PROSITE" id="PS51747"/>
    </source>
</evidence>
<dbReference type="CDD" id="cd01284">
    <property type="entry name" value="Riboflavin_deaminase-reductase"/>
    <property type="match status" value="1"/>
</dbReference>
<feature type="binding site" evidence="15">
    <location>
        <begin position="300"/>
        <end position="306"/>
    </location>
    <ligand>
        <name>NADP(+)</name>
        <dbReference type="ChEBI" id="CHEBI:58349"/>
    </ligand>
</feature>
<dbReference type="InterPro" id="IPR011549">
    <property type="entry name" value="RibD_C"/>
</dbReference>
<dbReference type="FunFam" id="3.40.140.10:FF:000025">
    <property type="entry name" value="Riboflavin biosynthesis protein RibD"/>
    <property type="match status" value="1"/>
</dbReference>
<dbReference type="SUPFAM" id="SSF53927">
    <property type="entry name" value="Cytidine deaminase-like"/>
    <property type="match status" value="1"/>
</dbReference>
<keyword evidence="10 13" id="KW-0521">NADP</keyword>
<feature type="binding site" evidence="15">
    <location>
        <position position="188"/>
    </location>
    <ligand>
        <name>substrate</name>
    </ligand>
</feature>
<feature type="binding site" evidence="15">
    <location>
        <position position="204"/>
    </location>
    <ligand>
        <name>NADP(+)</name>
        <dbReference type="ChEBI" id="CHEBI:58349"/>
    </ligand>
</feature>
<comment type="cofactor">
    <cofactor evidence="13 16">
        <name>Zn(2+)</name>
        <dbReference type="ChEBI" id="CHEBI:29105"/>
    </cofactor>
    <text evidence="13 16">Binds 1 zinc ion.</text>
</comment>
<evidence type="ECO:0000256" key="5">
    <source>
        <dbReference type="ARBA" id="ARBA00007417"/>
    </source>
</evidence>
<comment type="pathway">
    <text evidence="3 13">Cofactor biosynthesis; riboflavin biosynthesis; 5-amino-6-(D-ribitylamino)uracil from GTP: step 3/4.</text>
</comment>
<feature type="binding site" evidence="15">
    <location>
        <position position="174"/>
    </location>
    <ligand>
        <name>NADP(+)</name>
        <dbReference type="ChEBI" id="CHEBI:58349"/>
    </ligand>
</feature>
<evidence type="ECO:0000256" key="8">
    <source>
        <dbReference type="ARBA" id="ARBA00022801"/>
    </source>
</evidence>
<dbReference type="PANTHER" id="PTHR38011:SF7">
    <property type="entry name" value="2,5-DIAMINO-6-RIBOSYLAMINO-4(3H)-PYRIMIDINONE 5'-PHOSPHATE REDUCTASE"/>
    <property type="match status" value="1"/>
</dbReference>
<keyword evidence="11 13" id="KW-0560">Oxidoreductase</keyword>
<dbReference type="InterPro" id="IPR004794">
    <property type="entry name" value="Eubact_RibD"/>
</dbReference>
<evidence type="ECO:0000313" key="19">
    <source>
        <dbReference type="Proteomes" id="UP000696931"/>
    </source>
</evidence>
<feature type="binding site" evidence="15">
    <location>
        <position position="200"/>
    </location>
    <ligand>
        <name>NADP(+)</name>
        <dbReference type="ChEBI" id="CHEBI:58349"/>
    </ligand>
</feature>
<evidence type="ECO:0000256" key="14">
    <source>
        <dbReference type="PIRSR" id="PIRSR006769-1"/>
    </source>
</evidence>
<evidence type="ECO:0000256" key="7">
    <source>
        <dbReference type="ARBA" id="ARBA00022723"/>
    </source>
</evidence>
<dbReference type="NCBIfam" id="TIGR00227">
    <property type="entry name" value="ribD_Cterm"/>
    <property type="match status" value="1"/>
</dbReference>
<evidence type="ECO:0000256" key="6">
    <source>
        <dbReference type="ARBA" id="ARBA00022619"/>
    </source>
</evidence>
<dbReference type="InterPro" id="IPR016193">
    <property type="entry name" value="Cytidine_deaminase-like"/>
</dbReference>
<dbReference type="PIRSF" id="PIRSF006769">
    <property type="entry name" value="RibD"/>
    <property type="match status" value="1"/>
</dbReference>
<reference evidence="18" key="1">
    <citation type="submission" date="2020-07" db="EMBL/GenBank/DDBJ databases">
        <title>Huge and variable diversity of episymbiotic CPR bacteria and DPANN archaea in groundwater ecosystems.</title>
        <authorList>
            <person name="He C.Y."/>
            <person name="Keren R."/>
            <person name="Whittaker M."/>
            <person name="Farag I.F."/>
            <person name="Doudna J."/>
            <person name="Cate J.H.D."/>
            <person name="Banfield J.F."/>
        </authorList>
    </citation>
    <scope>NUCLEOTIDE SEQUENCE</scope>
    <source>
        <strain evidence="18">NC_groundwater_1813_Pr3_B-0.1um_71_17</strain>
    </source>
</reference>
<feature type="binding site" evidence="16">
    <location>
        <position position="54"/>
    </location>
    <ligand>
        <name>Zn(2+)</name>
        <dbReference type="ChEBI" id="CHEBI:29105"/>
        <note>catalytic</note>
    </ligand>
</feature>
<keyword evidence="8 13" id="KW-0378">Hydrolase</keyword>
<evidence type="ECO:0000256" key="3">
    <source>
        <dbReference type="ARBA" id="ARBA00004910"/>
    </source>
</evidence>
<dbReference type="InterPro" id="IPR002125">
    <property type="entry name" value="CMP_dCMP_dom"/>
</dbReference>
<feature type="binding site" evidence="15">
    <location>
        <position position="226"/>
    </location>
    <ligand>
        <name>NADP(+)</name>
        <dbReference type="ChEBI" id="CHEBI:58349"/>
    </ligand>
</feature>
<evidence type="ECO:0000256" key="9">
    <source>
        <dbReference type="ARBA" id="ARBA00022833"/>
    </source>
</evidence>
<feature type="binding site" evidence="16">
    <location>
        <position position="88"/>
    </location>
    <ligand>
        <name>Zn(2+)</name>
        <dbReference type="ChEBI" id="CHEBI:29105"/>
        <note>catalytic</note>
    </ligand>
</feature>
<evidence type="ECO:0000256" key="4">
    <source>
        <dbReference type="ARBA" id="ARBA00005259"/>
    </source>
</evidence>
<dbReference type="Proteomes" id="UP000696931">
    <property type="component" value="Unassembled WGS sequence"/>
</dbReference>
<feature type="domain" description="CMP/dCMP-type deaminase" evidence="17">
    <location>
        <begin position="5"/>
        <end position="127"/>
    </location>
</feature>
<feature type="binding site" evidence="15">
    <location>
        <position position="172"/>
    </location>
    <ligand>
        <name>substrate</name>
    </ligand>
</feature>
<evidence type="ECO:0000256" key="11">
    <source>
        <dbReference type="ARBA" id="ARBA00023002"/>
    </source>
</evidence>
<dbReference type="Gene3D" id="3.40.430.10">
    <property type="entry name" value="Dihydrofolate Reductase, subunit A"/>
    <property type="match status" value="1"/>
</dbReference>
<evidence type="ECO:0000256" key="12">
    <source>
        <dbReference type="ARBA" id="ARBA00023268"/>
    </source>
</evidence>
<dbReference type="AlphaFoldDB" id="A0A933SCK8"/>
<dbReference type="Pfam" id="PF01872">
    <property type="entry name" value="RibD_C"/>
    <property type="match status" value="1"/>
</dbReference>
<protein>
    <recommendedName>
        <fullName evidence="13">Riboflavin biosynthesis protein RibD</fullName>
    </recommendedName>
    <domain>
        <recommendedName>
            <fullName evidence="13">Diaminohydroxyphosphoribosylaminopyrimidine deaminase</fullName>
            <shortName evidence="13">DRAP deaminase</shortName>
            <ecNumber evidence="13">3.5.4.26</ecNumber>
        </recommendedName>
        <alternativeName>
            <fullName evidence="13">Riboflavin-specific deaminase</fullName>
        </alternativeName>
    </domain>
    <domain>
        <recommendedName>
            <fullName evidence="13">5-amino-6-(5-phosphoribosylamino)uracil reductase</fullName>
            <ecNumber evidence="13">1.1.1.193</ecNumber>
        </recommendedName>
        <alternativeName>
            <fullName evidence="13">HTP reductase</fullName>
        </alternativeName>
    </domain>
</protein>
<dbReference type="GO" id="GO:0050661">
    <property type="term" value="F:NADP binding"/>
    <property type="evidence" value="ECO:0007669"/>
    <property type="project" value="InterPro"/>
</dbReference>
<evidence type="ECO:0000256" key="1">
    <source>
        <dbReference type="ARBA" id="ARBA00002151"/>
    </source>
</evidence>